<dbReference type="Proteomes" id="UP000203464">
    <property type="component" value="Unassembled WGS sequence"/>
</dbReference>
<dbReference type="EMBL" id="FXYD01000004">
    <property type="protein sequence ID" value="SMX41122.1"/>
    <property type="molecule type" value="Genomic_DNA"/>
</dbReference>
<feature type="signal peptide" evidence="1">
    <location>
        <begin position="1"/>
        <end position="22"/>
    </location>
</feature>
<gene>
    <name evidence="2" type="ORF">OCA8868_02400</name>
</gene>
<evidence type="ECO:0000313" key="2">
    <source>
        <dbReference type="EMBL" id="SMX41122.1"/>
    </source>
</evidence>
<evidence type="ECO:0000313" key="3">
    <source>
        <dbReference type="Proteomes" id="UP000203464"/>
    </source>
</evidence>
<evidence type="ECO:0000256" key="1">
    <source>
        <dbReference type="SAM" id="SignalP"/>
    </source>
</evidence>
<protein>
    <submittedName>
        <fullName evidence="2">Uncharacterized protein</fullName>
    </submittedName>
</protein>
<reference evidence="3" key="1">
    <citation type="submission" date="2017-05" db="EMBL/GenBank/DDBJ databases">
        <authorList>
            <person name="Rodrigo-Torres L."/>
            <person name="Arahal R. D."/>
            <person name="Lucena T."/>
        </authorList>
    </citation>
    <scope>NUCLEOTIDE SEQUENCE [LARGE SCALE GENOMIC DNA]</scope>
    <source>
        <strain evidence="3">CECT 8868</strain>
    </source>
</reference>
<organism evidence="2 3">
    <name type="scientific">Octadecabacter ascidiaceicola</name>
    <dbReference type="NCBI Taxonomy" id="1655543"/>
    <lineage>
        <taxon>Bacteria</taxon>
        <taxon>Pseudomonadati</taxon>
        <taxon>Pseudomonadota</taxon>
        <taxon>Alphaproteobacteria</taxon>
        <taxon>Rhodobacterales</taxon>
        <taxon>Roseobacteraceae</taxon>
        <taxon>Octadecabacter</taxon>
    </lineage>
</organism>
<dbReference type="OrthoDB" id="9773411at2"/>
<feature type="chain" id="PRO_5012104848" evidence="1">
    <location>
        <begin position="23"/>
        <end position="103"/>
    </location>
</feature>
<name>A0A238KGC7_9RHOB</name>
<dbReference type="AlphaFoldDB" id="A0A238KGC7"/>
<accession>A0A238KGC7</accession>
<keyword evidence="3" id="KW-1185">Reference proteome</keyword>
<keyword evidence="1" id="KW-0732">Signal</keyword>
<sequence>MKHFVLVTAIVLTSFWSGSASATPYTENVPAPTSLPLPPEYPAAGGGVIVLTGANGNVYYQFSDPTGAFRGYNSNGQPSRIRGNPFTVNDPIELNCGFTDCDN</sequence>
<proteinExistence type="predicted"/>
<dbReference type="RefSeq" id="WP_093996804.1">
    <property type="nucleotide sequence ID" value="NZ_FXYD01000004.1"/>
</dbReference>